<dbReference type="HOGENOM" id="CLU_3314256_0_0_9"/>
<protein>
    <submittedName>
        <fullName evidence="1">Uncharacterized protein</fullName>
    </submittedName>
</protein>
<dbReference type="AlphaFoldDB" id="D5Q3F1"/>
<comment type="caution">
    <text evidence="1">The sequence shown here is derived from an EMBL/GenBank/DDBJ whole genome shotgun (WGS) entry which is preliminary data.</text>
</comment>
<name>D5Q3F1_CLODI</name>
<organism evidence="1 2">
    <name type="scientific">Clostridioides difficile NAP08</name>
    <dbReference type="NCBI Taxonomy" id="525259"/>
    <lineage>
        <taxon>Bacteria</taxon>
        <taxon>Bacillati</taxon>
        <taxon>Bacillota</taxon>
        <taxon>Clostridia</taxon>
        <taxon>Peptostreptococcales</taxon>
        <taxon>Peptostreptococcaceae</taxon>
        <taxon>Clostridioides</taxon>
    </lineage>
</organism>
<sequence length="39" mass="4732">MIVILKQELIVLIFTKKQGSYKLPCFYITNIFLKNYLFF</sequence>
<reference evidence="1 2" key="1">
    <citation type="submission" date="2010-05" db="EMBL/GenBank/DDBJ databases">
        <authorList>
            <person name="Qin X."/>
            <person name="Bachman B."/>
            <person name="Battles P."/>
            <person name="Bell A."/>
            <person name="Bess C."/>
            <person name="Bickham C."/>
            <person name="Chaboub L."/>
            <person name="Chen D."/>
            <person name="Coyle M."/>
            <person name="Deiros D.R."/>
            <person name="Dinh H."/>
            <person name="Forbes L."/>
            <person name="Fowler G."/>
            <person name="Francisco L."/>
            <person name="Fu Q."/>
            <person name="Gubbala S."/>
            <person name="Hale W."/>
            <person name="Han Y."/>
            <person name="Hemphill L."/>
            <person name="Highlander S.K."/>
            <person name="Hirani K."/>
            <person name="Hogues M."/>
            <person name="Jackson L."/>
            <person name="Jakkamsetti A."/>
            <person name="Javaid M."/>
            <person name="Jiang H."/>
            <person name="Korchina V."/>
            <person name="Kovar C."/>
            <person name="Lara F."/>
            <person name="Lee S."/>
            <person name="Mata R."/>
            <person name="Mathew T."/>
            <person name="Moen C."/>
            <person name="Morales K."/>
            <person name="Munidasa M."/>
            <person name="Nazareth L."/>
            <person name="Ngo R."/>
            <person name="Nguyen L."/>
            <person name="Okwuonu G."/>
            <person name="Ongeri F."/>
            <person name="Patil S."/>
            <person name="Petrosino J."/>
            <person name="Pham C."/>
            <person name="Pham P."/>
            <person name="Pu L.-L."/>
            <person name="Puazo M."/>
            <person name="Raj R."/>
            <person name="Reid J."/>
            <person name="Rouhana J."/>
            <person name="Saada N."/>
            <person name="Shang Y."/>
            <person name="Simmons D."/>
            <person name="Thornton R."/>
            <person name="Warren J."/>
            <person name="Weissenberger G."/>
            <person name="Zhang J."/>
            <person name="Zhang L."/>
            <person name="Zhou C."/>
            <person name="Zhu D."/>
            <person name="Muzny D."/>
            <person name="Worley K."/>
            <person name="Gibbs R."/>
        </authorList>
    </citation>
    <scope>NUCLEOTIDE SEQUENCE [LARGE SCALE GENOMIC DNA]</scope>
    <source>
        <strain evidence="1 2">NAP08</strain>
    </source>
</reference>
<proteinExistence type="predicted"/>
<dbReference type="Proteomes" id="UP000003227">
    <property type="component" value="Unassembled WGS sequence"/>
</dbReference>
<evidence type="ECO:0000313" key="2">
    <source>
        <dbReference type="Proteomes" id="UP000003227"/>
    </source>
</evidence>
<dbReference type="EMBL" id="ADNX01000036">
    <property type="protein sequence ID" value="EFH07532.1"/>
    <property type="molecule type" value="Genomic_DNA"/>
</dbReference>
<gene>
    <name evidence="1" type="ORF">HMPREF0220_1433</name>
</gene>
<accession>D5Q3F1</accession>
<evidence type="ECO:0000313" key="1">
    <source>
        <dbReference type="EMBL" id="EFH07532.1"/>
    </source>
</evidence>